<dbReference type="PANTHER" id="PTHR43248">
    <property type="entry name" value="2-SUCCINYL-6-HYDROXY-2,4-CYCLOHEXADIENE-1-CARBOXYLATE SYNTHASE"/>
    <property type="match status" value="1"/>
</dbReference>
<name>A0ABT5ZJV5_9ACTN</name>
<feature type="domain" description="AB hydrolase-1" evidence="3">
    <location>
        <begin position="48"/>
        <end position="249"/>
    </location>
</feature>
<evidence type="ECO:0000256" key="1">
    <source>
        <dbReference type="ARBA" id="ARBA00010088"/>
    </source>
</evidence>
<dbReference type="EMBL" id="JARJBC010000006">
    <property type="protein sequence ID" value="MDF3290112.1"/>
    <property type="molecule type" value="Genomic_DNA"/>
</dbReference>
<protein>
    <submittedName>
        <fullName evidence="4">Alpha/beta fold hydrolase</fullName>
    </submittedName>
</protein>
<keyword evidence="5" id="KW-1185">Reference proteome</keyword>
<sequence>MAVLRQPGAVLTDHTFSVPLDHSRPDGERIEIYAREVVAVGREREPLPWLLFLQGGPGGRSPRPLGRDSWLSRALDDYRVLLLDQRGTGRSTPANRQTLPKRGDAAAQAAYLAHFRADAIVADCELIRRQLVGADGQWSVLGQSFGGFCTLTYLSFAPQGVREAFITGGLAGLRSSARDVYRAAYPRVERKNRRHYERYPQDAELAQAVVRHLRDHQVRLPDGAVLTPEAFQSLGIMLGTSNGSHTLHYLLEDAFLPGSGERTLSDSFLSEVQGHLSFAANPLYAVLHESIYGQRSVSSQCTGWAAEAVRAEFPQFDAEKALSGDGPLLFTGEMIYPWMFTADPVLEPLREAAEFLASREDWPDLYDVDRLARNEVPVVAAVYHDDMYVDTADSLETAAAVKGLRTWVTDEYEHDGLRVSGGRVLDRLIRLARGEL</sequence>
<dbReference type="InterPro" id="IPR051601">
    <property type="entry name" value="Serine_prot/Carboxylest_S33"/>
</dbReference>
<dbReference type="SUPFAM" id="SSF53474">
    <property type="entry name" value="alpha/beta-Hydrolases"/>
    <property type="match status" value="1"/>
</dbReference>
<evidence type="ECO:0000256" key="2">
    <source>
        <dbReference type="ARBA" id="ARBA00022801"/>
    </source>
</evidence>
<keyword evidence="2 4" id="KW-0378">Hydrolase</keyword>
<gene>
    <name evidence="4" type="ORF">P3G67_12810</name>
</gene>
<reference evidence="4 5" key="1">
    <citation type="submission" date="2023-03" db="EMBL/GenBank/DDBJ databases">
        <title>Draft genome sequence of Streptomyces sp. RB6PN23 isolated from peat swamp forest in Thailand.</title>
        <authorList>
            <person name="Klaysubun C."/>
            <person name="Duangmal K."/>
        </authorList>
    </citation>
    <scope>NUCLEOTIDE SEQUENCE [LARGE SCALE GENOMIC DNA]</scope>
    <source>
        <strain evidence="4 5">RB6PN23</strain>
    </source>
</reference>
<dbReference type="InterPro" id="IPR000073">
    <property type="entry name" value="AB_hydrolase_1"/>
</dbReference>
<dbReference type="Pfam" id="PF00561">
    <property type="entry name" value="Abhydrolase_1"/>
    <property type="match status" value="1"/>
</dbReference>
<comment type="similarity">
    <text evidence="1">Belongs to the peptidase S33 family.</text>
</comment>
<dbReference type="Gene3D" id="3.40.50.1820">
    <property type="entry name" value="alpha/beta hydrolase"/>
    <property type="match status" value="1"/>
</dbReference>
<comment type="caution">
    <text evidence="4">The sequence shown here is derived from an EMBL/GenBank/DDBJ whole genome shotgun (WGS) entry which is preliminary data.</text>
</comment>
<dbReference type="InterPro" id="IPR029058">
    <property type="entry name" value="AB_hydrolase_fold"/>
</dbReference>
<proteinExistence type="inferred from homology"/>
<dbReference type="PANTHER" id="PTHR43248:SF2">
    <property type="entry name" value="PROLYL AMINOPEPTIDASE"/>
    <property type="match status" value="1"/>
</dbReference>
<evidence type="ECO:0000259" key="3">
    <source>
        <dbReference type="Pfam" id="PF00561"/>
    </source>
</evidence>
<accession>A0ABT5ZJV5</accession>
<evidence type="ECO:0000313" key="5">
    <source>
        <dbReference type="Proteomes" id="UP001216579"/>
    </source>
</evidence>
<dbReference type="Proteomes" id="UP001216579">
    <property type="component" value="Unassembled WGS sequence"/>
</dbReference>
<dbReference type="GO" id="GO:0016787">
    <property type="term" value="F:hydrolase activity"/>
    <property type="evidence" value="ECO:0007669"/>
    <property type="project" value="UniProtKB-KW"/>
</dbReference>
<evidence type="ECO:0000313" key="4">
    <source>
        <dbReference type="EMBL" id="MDF3290112.1"/>
    </source>
</evidence>
<dbReference type="PRINTS" id="PR00793">
    <property type="entry name" value="PROAMNOPTASE"/>
</dbReference>
<organism evidence="4 5">
    <name type="scientific">Streptomyces silvisoli</name>
    <dbReference type="NCBI Taxonomy" id="3034235"/>
    <lineage>
        <taxon>Bacteria</taxon>
        <taxon>Bacillati</taxon>
        <taxon>Actinomycetota</taxon>
        <taxon>Actinomycetes</taxon>
        <taxon>Kitasatosporales</taxon>
        <taxon>Streptomycetaceae</taxon>
        <taxon>Streptomyces</taxon>
    </lineage>
</organism>
<dbReference type="InterPro" id="IPR002410">
    <property type="entry name" value="Peptidase_S33"/>
</dbReference>
<dbReference type="RefSeq" id="WP_276093559.1">
    <property type="nucleotide sequence ID" value="NZ_JARJBC010000006.1"/>
</dbReference>